<dbReference type="PANTHER" id="PTHR33221">
    <property type="entry name" value="WINGED HELIX-TURN-HELIX TRANSCRIPTIONAL REGULATOR, RRF2 FAMILY"/>
    <property type="match status" value="1"/>
</dbReference>
<evidence type="ECO:0000256" key="1">
    <source>
        <dbReference type="ARBA" id="ARBA00023125"/>
    </source>
</evidence>
<dbReference type="InterPro" id="IPR000944">
    <property type="entry name" value="Tscrpt_reg_Rrf2"/>
</dbReference>
<dbReference type="PANTHER" id="PTHR33221:SF4">
    <property type="entry name" value="HTH-TYPE TRANSCRIPTIONAL REPRESSOR NSRR"/>
    <property type="match status" value="1"/>
</dbReference>
<dbReference type="Pfam" id="PF02082">
    <property type="entry name" value="Rrf2"/>
    <property type="match status" value="1"/>
</dbReference>
<dbReference type="Proteomes" id="UP001265700">
    <property type="component" value="Unassembled WGS sequence"/>
</dbReference>
<accession>A0ABU1WIV6</accession>
<dbReference type="SUPFAM" id="SSF46785">
    <property type="entry name" value="Winged helix' DNA-binding domain"/>
    <property type="match status" value="1"/>
</dbReference>
<evidence type="ECO:0000313" key="4">
    <source>
        <dbReference type="Proteomes" id="UP001265700"/>
    </source>
</evidence>
<organism evidence="3 4">
    <name type="scientific">Hydrogenophaga palleronii</name>
    <dbReference type="NCBI Taxonomy" id="65655"/>
    <lineage>
        <taxon>Bacteria</taxon>
        <taxon>Pseudomonadati</taxon>
        <taxon>Pseudomonadota</taxon>
        <taxon>Betaproteobacteria</taxon>
        <taxon>Burkholderiales</taxon>
        <taxon>Comamonadaceae</taxon>
        <taxon>Hydrogenophaga</taxon>
    </lineage>
</organism>
<proteinExistence type="predicted"/>
<evidence type="ECO:0000313" key="3">
    <source>
        <dbReference type="EMBL" id="MDR7149209.1"/>
    </source>
</evidence>
<dbReference type="NCBIfam" id="TIGR00738">
    <property type="entry name" value="rrf2_super"/>
    <property type="match status" value="1"/>
</dbReference>
<reference evidence="3 4" key="1">
    <citation type="submission" date="2023-07" db="EMBL/GenBank/DDBJ databases">
        <title>Sorghum-associated microbial communities from plants grown in Nebraska, USA.</title>
        <authorList>
            <person name="Schachtman D."/>
        </authorList>
    </citation>
    <scope>NUCLEOTIDE SEQUENCE [LARGE SCALE GENOMIC DNA]</scope>
    <source>
        <strain evidence="3 4">4249</strain>
    </source>
</reference>
<dbReference type="PROSITE" id="PS51197">
    <property type="entry name" value="HTH_RRF2_2"/>
    <property type="match status" value="1"/>
</dbReference>
<protein>
    <submittedName>
        <fullName evidence="3">Rrf2 family nitric oxide-sensitive transcriptional repressor</fullName>
    </submittedName>
</protein>
<sequence length="202" mass="22014">MDSTALNPGQGLMRLTQWTDYSLRVLMYCAACEGREHPPTVSEIAEAHGISRSHLTKIVMILASFGWLATTRGRGGGLRLLKPARDLTLGEIVRQTETDMTLVECFDRKTNTCRLDGYCRLKDALYKATKGFFDVLDGITLADLLAPVSLAKAQAGQLPHLIPIQMASLNMRKKGAAPGAKAEPTHVPAAKRKPAKKPTNTD</sequence>
<keyword evidence="1" id="KW-0238">DNA-binding</keyword>
<dbReference type="InterPro" id="IPR036390">
    <property type="entry name" value="WH_DNA-bd_sf"/>
</dbReference>
<dbReference type="EMBL" id="JAVDWU010000002">
    <property type="protein sequence ID" value="MDR7149209.1"/>
    <property type="molecule type" value="Genomic_DNA"/>
</dbReference>
<dbReference type="InterPro" id="IPR036388">
    <property type="entry name" value="WH-like_DNA-bd_sf"/>
</dbReference>
<feature type="region of interest" description="Disordered" evidence="2">
    <location>
        <begin position="173"/>
        <end position="202"/>
    </location>
</feature>
<gene>
    <name evidence="3" type="ORF">J2W49_001158</name>
</gene>
<keyword evidence="4" id="KW-1185">Reference proteome</keyword>
<name>A0ABU1WIV6_9BURK</name>
<comment type="caution">
    <text evidence="3">The sequence shown here is derived from an EMBL/GenBank/DDBJ whole genome shotgun (WGS) entry which is preliminary data.</text>
</comment>
<evidence type="ECO:0000256" key="2">
    <source>
        <dbReference type="SAM" id="MobiDB-lite"/>
    </source>
</evidence>
<dbReference type="Gene3D" id="1.10.10.10">
    <property type="entry name" value="Winged helix-like DNA-binding domain superfamily/Winged helix DNA-binding domain"/>
    <property type="match status" value="1"/>
</dbReference>